<dbReference type="InterPro" id="IPR052538">
    <property type="entry name" value="Flavonoid_dioxygenase-like"/>
</dbReference>
<dbReference type="Pfam" id="PF07883">
    <property type="entry name" value="Cupin_2"/>
    <property type="match status" value="1"/>
</dbReference>
<organism evidence="2 3">
    <name type="scientific">Rhizobium etli</name>
    <dbReference type="NCBI Taxonomy" id="29449"/>
    <lineage>
        <taxon>Bacteria</taxon>
        <taxon>Pseudomonadati</taxon>
        <taxon>Pseudomonadota</taxon>
        <taxon>Alphaproteobacteria</taxon>
        <taxon>Hyphomicrobiales</taxon>
        <taxon>Rhizobiaceae</taxon>
        <taxon>Rhizobium/Agrobacterium group</taxon>
        <taxon>Rhizobium</taxon>
    </lineage>
</organism>
<proteinExistence type="predicted"/>
<evidence type="ECO:0000313" key="2">
    <source>
        <dbReference type="EMBL" id="ARQ14338.1"/>
    </source>
</evidence>
<keyword evidence="2" id="KW-0614">Plasmid</keyword>
<evidence type="ECO:0000313" key="3">
    <source>
        <dbReference type="Proteomes" id="UP000194159"/>
    </source>
</evidence>
<accession>A0AAN1EP10</accession>
<dbReference type="InterPro" id="IPR014710">
    <property type="entry name" value="RmlC-like_jellyroll"/>
</dbReference>
<dbReference type="Gene3D" id="2.60.120.10">
    <property type="entry name" value="Jelly Rolls"/>
    <property type="match status" value="1"/>
</dbReference>
<geneLocation type="plasmid" evidence="3">
    <name>pretnxc12e</name>
</geneLocation>
<sequence length="146" mass="16419">MTTNPGARSARFDLASIIAQFPPTADTLLVDEYLRDTPAASSRVFRVYKGTPPHFHRGSDEYLYVLSGRGTFWMENPSTEAEFKPGQLLFFEKGTVHALPKILEEPVVFLSVDTPRREPSDIVFVNSEDGTPEAFIAQRKLLKDEN</sequence>
<protein>
    <submittedName>
        <fullName evidence="2">Cupin 2 domain-containing protein</fullName>
    </submittedName>
</protein>
<dbReference type="InterPro" id="IPR011051">
    <property type="entry name" value="RmlC_Cupin_sf"/>
</dbReference>
<dbReference type="Proteomes" id="UP000194159">
    <property type="component" value="Plasmid pRetNXC12e"/>
</dbReference>
<dbReference type="PANTHER" id="PTHR43346:SF1">
    <property type="entry name" value="QUERCETIN 2,3-DIOXYGENASE-RELATED"/>
    <property type="match status" value="1"/>
</dbReference>
<gene>
    <name evidence="2" type="ORF">NXC12_PE00745</name>
</gene>
<feature type="domain" description="Cupin type-2" evidence="1">
    <location>
        <begin position="51"/>
        <end position="112"/>
    </location>
</feature>
<name>A0AAN1EP10_RHIET</name>
<dbReference type="AlphaFoldDB" id="A0AAN1EP10"/>
<dbReference type="SUPFAM" id="SSF51182">
    <property type="entry name" value="RmlC-like cupins"/>
    <property type="match status" value="1"/>
</dbReference>
<dbReference type="CDD" id="cd02208">
    <property type="entry name" value="cupin_RmlC-like"/>
    <property type="match status" value="1"/>
</dbReference>
<reference evidence="2 3" key="1">
    <citation type="submission" date="2017-04" db="EMBL/GenBank/DDBJ databases">
        <title>Complete genome sequences of Rhizobium genomic linages associated to common bean (phaseolus vulgaris).</title>
        <authorList>
            <person name="Santamaria R.I."/>
            <person name="Bustos P."/>
            <person name="Perez-Carrascal O."/>
            <person name="Martinez-Flores I."/>
            <person name="Juarez S."/>
            <person name="Lozano L."/>
            <person name="Miranda F."/>
            <person name="Vinuesa P."/>
            <person name="Martinez-Romero E."/>
            <person name="Cevallos M.A."/>
            <person name="Romero D."/>
            <person name="Davila G."/>
            <person name="Gonzalez V."/>
        </authorList>
    </citation>
    <scope>NUCLEOTIDE SEQUENCE [LARGE SCALE GENOMIC DNA]</scope>
    <source>
        <strain evidence="2 3">NXC12</strain>
        <plasmid evidence="3">pretnxc12e</plasmid>
    </source>
</reference>
<dbReference type="RefSeq" id="WP_020919303.1">
    <property type="nucleotide sequence ID" value="NZ_CP020911.1"/>
</dbReference>
<dbReference type="PANTHER" id="PTHR43346">
    <property type="entry name" value="LIGAND BINDING DOMAIN PROTEIN, PUTATIVE (AFU_ORTHOLOGUE AFUA_6G14370)-RELATED"/>
    <property type="match status" value="1"/>
</dbReference>
<dbReference type="InterPro" id="IPR013096">
    <property type="entry name" value="Cupin_2"/>
</dbReference>
<evidence type="ECO:0000259" key="1">
    <source>
        <dbReference type="Pfam" id="PF07883"/>
    </source>
</evidence>
<dbReference type="EMBL" id="CP020911">
    <property type="protein sequence ID" value="ARQ14338.1"/>
    <property type="molecule type" value="Genomic_DNA"/>
</dbReference>